<gene>
    <name evidence="2" type="ORF">J2S57_005709</name>
</gene>
<dbReference type="Proteomes" id="UP001235712">
    <property type="component" value="Unassembled WGS sequence"/>
</dbReference>
<organism evidence="2 3">
    <name type="scientific">Kineosporia succinea</name>
    <dbReference type="NCBI Taxonomy" id="84632"/>
    <lineage>
        <taxon>Bacteria</taxon>
        <taxon>Bacillati</taxon>
        <taxon>Actinomycetota</taxon>
        <taxon>Actinomycetes</taxon>
        <taxon>Kineosporiales</taxon>
        <taxon>Kineosporiaceae</taxon>
        <taxon>Kineosporia</taxon>
    </lineage>
</organism>
<accession>A0ABT9PBA1</accession>
<reference evidence="2 3" key="1">
    <citation type="submission" date="2023-07" db="EMBL/GenBank/DDBJ databases">
        <title>Sequencing the genomes of 1000 actinobacteria strains.</title>
        <authorList>
            <person name="Klenk H.-P."/>
        </authorList>
    </citation>
    <scope>NUCLEOTIDE SEQUENCE [LARGE SCALE GENOMIC DNA]</scope>
    <source>
        <strain evidence="2 3">DSM 44388</strain>
    </source>
</reference>
<dbReference type="SUPFAM" id="SSF55729">
    <property type="entry name" value="Acyl-CoA N-acyltransferases (Nat)"/>
    <property type="match status" value="1"/>
</dbReference>
<comment type="caution">
    <text evidence="2">The sequence shown here is derived from an EMBL/GenBank/DDBJ whole genome shotgun (WGS) entry which is preliminary data.</text>
</comment>
<proteinExistence type="predicted"/>
<keyword evidence="3" id="KW-1185">Reference proteome</keyword>
<dbReference type="RefSeq" id="WP_307248678.1">
    <property type="nucleotide sequence ID" value="NZ_JAUSQZ010000001.1"/>
</dbReference>
<dbReference type="Gene3D" id="3.40.630.30">
    <property type="match status" value="1"/>
</dbReference>
<evidence type="ECO:0000313" key="2">
    <source>
        <dbReference type="EMBL" id="MDP9829960.1"/>
    </source>
</evidence>
<dbReference type="CDD" id="cd04301">
    <property type="entry name" value="NAT_SF"/>
    <property type="match status" value="1"/>
</dbReference>
<feature type="domain" description="N-acetyltransferase" evidence="1">
    <location>
        <begin position="12"/>
        <end position="150"/>
    </location>
</feature>
<protein>
    <submittedName>
        <fullName evidence="2">RimJ/RimL family protein N-acetyltransferase</fullName>
    </submittedName>
</protein>
<dbReference type="PANTHER" id="PTHR43441">
    <property type="entry name" value="RIBOSOMAL-PROTEIN-SERINE ACETYLTRANSFERASE"/>
    <property type="match status" value="1"/>
</dbReference>
<dbReference type="PANTHER" id="PTHR43441:SF2">
    <property type="entry name" value="FAMILY ACETYLTRANSFERASE, PUTATIVE (AFU_ORTHOLOGUE AFUA_7G00850)-RELATED"/>
    <property type="match status" value="1"/>
</dbReference>
<dbReference type="Pfam" id="PF13302">
    <property type="entry name" value="Acetyltransf_3"/>
    <property type="match status" value="1"/>
</dbReference>
<dbReference type="InterPro" id="IPR000182">
    <property type="entry name" value="GNAT_dom"/>
</dbReference>
<dbReference type="InterPro" id="IPR051908">
    <property type="entry name" value="Ribosomal_N-acetyltransferase"/>
</dbReference>
<name>A0ABT9PBA1_9ACTN</name>
<dbReference type="PROSITE" id="PS51186">
    <property type="entry name" value="GNAT"/>
    <property type="match status" value="1"/>
</dbReference>
<dbReference type="EMBL" id="JAUSQZ010000001">
    <property type="protein sequence ID" value="MDP9829960.1"/>
    <property type="molecule type" value="Genomic_DNA"/>
</dbReference>
<evidence type="ECO:0000313" key="3">
    <source>
        <dbReference type="Proteomes" id="UP001235712"/>
    </source>
</evidence>
<dbReference type="InterPro" id="IPR016181">
    <property type="entry name" value="Acyl_CoA_acyltransferase"/>
</dbReference>
<sequence length="150" mass="16146">MSDSLSHRGEKAGLRARLTADVPVLHDELHDDVFMRSRSSGHPWAPLPPDQSPFAVPTPANPATAEFSIVELATGDLAGVASLWGIDQHNRNANIGITLRPAYRGRGIGTDTVRLLTDYGFTTRGLHRLQIGTLADNRAMIHTALAAGFT</sequence>
<evidence type="ECO:0000259" key="1">
    <source>
        <dbReference type="PROSITE" id="PS51186"/>
    </source>
</evidence>